<evidence type="ECO:0000313" key="3">
    <source>
        <dbReference type="EMBL" id="KAJ4450973.1"/>
    </source>
</evidence>
<keyword evidence="2" id="KW-0472">Membrane</keyword>
<dbReference type="Pfam" id="PF07898">
    <property type="entry name" value="DUF1676"/>
    <property type="match status" value="1"/>
</dbReference>
<reference evidence="3 4" key="1">
    <citation type="journal article" date="2022" name="Allergy">
        <title>Genome assembly and annotation of Periplaneta americana reveal a comprehensive cockroach allergen profile.</title>
        <authorList>
            <person name="Wang L."/>
            <person name="Xiong Q."/>
            <person name="Saelim N."/>
            <person name="Wang L."/>
            <person name="Nong W."/>
            <person name="Wan A.T."/>
            <person name="Shi M."/>
            <person name="Liu X."/>
            <person name="Cao Q."/>
            <person name="Hui J.H.L."/>
            <person name="Sookrung N."/>
            <person name="Leung T.F."/>
            <person name="Tungtrongchitr A."/>
            <person name="Tsui S.K.W."/>
        </authorList>
    </citation>
    <scope>NUCLEOTIDE SEQUENCE [LARGE SCALE GENOMIC DNA]</scope>
    <source>
        <strain evidence="3">PWHHKU_190912</strain>
    </source>
</reference>
<evidence type="ECO:0000256" key="2">
    <source>
        <dbReference type="SAM" id="Phobius"/>
    </source>
</evidence>
<keyword evidence="4" id="KW-1185">Reference proteome</keyword>
<dbReference type="Proteomes" id="UP001148838">
    <property type="component" value="Unassembled WGS sequence"/>
</dbReference>
<name>A0ABQ8TWA0_PERAM</name>
<feature type="region of interest" description="Disordered" evidence="1">
    <location>
        <begin position="1"/>
        <end position="43"/>
    </location>
</feature>
<keyword evidence="2" id="KW-1133">Transmembrane helix</keyword>
<evidence type="ECO:0000256" key="1">
    <source>
        <dbReference type="SAM" id="MobiDB-lite"/>
    </source>
</evidence>
<sequence>MAGLCEGGNEPPGSLKAKIVHQRHFRRSSDKQEASPSNSDTNLKLVDKVLDEDSSEDQQHSHSASENFLQNLREQCKKHVSISLICNNLRLILPITSKQPVPKSSTSSEEVFETTNVRTEPLLQDKNIRNRLKGFVEEEVRTLTPDQDDQITVMPMDNRYQMYYEHMIKDKSNNGYEVPGNERLPLFESINFDPEFQNSANIPRPEAYDKRPEEFEHKKLLKHRSDVLKSGYTPEPQEPNDFIAPDESPNVAYLNHKMSDEPHRTENKQNTHYENVYSKSIEVDDMAVPNADLDNDYDEIVEDNDGVLKREGETNLETQGEHTQKHVRETQEEISCDDSANCLNNSTDENGTETDTAISEREDIADRIIDDSVKIFKNSVTVKFPTFETVTNKIKEWYQSMFGPASRDEARGKLKKTLNPIFIGLLIKGVIVLASVIGFVMKMVAVKFAFFSLATVIIASVFMYRKMNAPQGGTIYVHTNGYKTGSAWDKDGYNANGHPQRALKDITGLDMWGKQHTSHKGEHSTTPLNSDNYYQYYNNYYKPSPGVYTTASSYIT</sequence>
<accession>A0ABQ8TWA0</accession>
<organism evidence="3 4">
    <name type="scientific">Periplaneta americana</name>
    <name type="common">American cockroach</name>
    <name type="synonym">Blatta americana</name>
    <dbReference type="NCBI Taxonomy" id="6978"/>
    <lineage>
        <taxon>Eukaryota</taxon>
        <taxon>Metazoa</taxon>
        <taxon>Ecdysozoa</taxon>
        <taxon>Arthropoda</taxon>
        <taxon>Hexapoda</taxon>
        <taxon>Insecta</taxon>
        <taxon>Pterygota</taxon>
        <taxon>Neoptera</taxon>
        <taxon>Polyneoptera</taxon>
        <taxon>Dictyoptera</taxon>
        <taxon>Blattodea</taxon>
        <taxon>Blattoidea</taxon>
        <taxon>Blattidae</taxon>
        <taxon>Blattinae</taxon>
        <taxon>Periplaneta</taxon>
    </lineage>
</organism>
<comment type="caution">
    <text evidence="3">The sequence shown here is derived from an EMBL/GenBank/DDBJ whole genome shotgun (WGS) entry which is preliminary data.</text>
</comment>
<feature type="transmembrane region" description="Helical" evidence="2">
    <location>
        <begin position="446"/>
        <end position="464"/>
    </location>
</feature>
<proteinExistence type="predicted"/>
<dbReference type="InterPro" id="IPR012464">
    <property type="entry name" value="DUF1676"/>
</dbReference>
<evidence type="ECO:0000313" key="4">
    <source>
        <dbReference type="Proteomes" id="UP001148838"/>
    </source>
</evidence>
<dbReference type="EMBL" id="JAJSOF020000001">
    <property type="protein sequence ID" value="KAJ4450973.1"/>
    <property type="molecule type" value="Genomic_DNA"/>
</dbReference>
<protein>
    <submittedName>
        <fullName evidence="3">Uncharacterized protein</fullName>
    </submittedName>
</protein>
<feature type="transmembrane region" description="Helical" evidence="2">
    <location>
        <begin position="421"/>
        <end position="440"/>
    </location>
</feature>
<keyword evidence="2" id="KW-0812">Transmembrane</keyword>
<gene>
    <name evidence="3" type="ORF">ANN_02408</name>
</gene>